<reference evidence="2 3" key="1">
    <citation type="journal article" date="2012" name="J. Bacteriol.">
        <title>Genome Sequence of Idiomarina xiamenensis Type Strain 10-D-4.</title>
        <authorList>
            <person name="Lai Q."/>
            <person name="Wang L."/>
            <person name="Wang W."/>
            <person name="Shao Z."/>
        </authorList>
    </citation>
    <scope>NUCLEOTIDE SEQUENCE [LARGE SCALE GENOMIC DNA]</scope>
    <source>
        <strain evidence="2 3">10-D-4</strain>
    </source>
</reference>
<dbReference type="RefSeq" id="WP_008489899.1">
    <property type="nucleotide sequence ID" value="NZ_AMRG01000020.1"/>
</dbReference>
<accession>K2KAF8</accession>
<dbReference type="EMBL" id="AMRG01000020">
    <property type="protein sequence ID" value="EKE79914.1"/>
    <property type="molecule type" value="Genomic_DNA"/>
</dbReference>
<feature type="signal peptide" evidence="1">
    <location>
        <begin position="1"/>
        <end position="17"/>
    </location>
</feature>
<comment type="caution">
    <text evidence="2">The sequence shown here is derived from an EMBL/GenBank/DDBJ whole genome shotgun (WGS) entry which is preliminary data.</text>
</comment>
<dbReference type="Proteomes" id="UP000014115">
    <property type="component" value="Unassembled WGS sequence"/>
</dbReference>
<organism evidence="2 3">
    <name type="scientific">Idiomarina xiamenensis 10-D-4</name>
    <dbReference type="NCBI Taxonomy" id="740709"/>
    <lineage>
        <taxon>Bacteria</taxon>
        <taxon>Pseudomonadati</taxon>
        <taxon>Pseudomonadota</taxon>
        <taxon>Gammaproteobacteria</taxon>
        <taxon>Alteromonadales</taxon>
        <taxon>Idiomarinaceae</taxon>
        <taxon>Idiomarina</taxon>
    </lineage>
</organism>
<feature type="chain" id="PRO_5003859787" evidence="1">
    <location>
        <begin position="18"/>
        <end position="103"/>
    </location>
</feature>
<evidence type="ECO:0000313" key="2">
    <source>
        <dbReference type="EMBL" id="EKE79914.1"/>
    </source>
</evidence>
<dbReference type="AlphaFoldDB" id="K2KAF8"/>
<evidence type="ECO:0000313" key="3">
    <source>
        <dbReference type="Proteomes" id="UP000014115"/>
    </source>
</evidence>
<protein>
    <submittedName>
        <fullName evidence="2">Uncharacterized protein</fullName>
    </submittedName>
</protein>
<keyword evidence="1" id="KW-0732">Signal</keyword>
<sequence>MKKISAILLAFIGFANADSNSYETVYVDLDMYIGWDGLAKHMPDIAMAEWYIQIENSSAPENYNRSSFLFRSSSQISSRSAHILVEDYPVWGAYKISGDYSPR</sequence>
<gene>
    <name evidence="2" type="ORF">A10D4_12443</name>
</gene>
<evidence type="ECO:0000256" key="1">
    <source>
        <dbReference type="SAM" id="SignalP"/>
    </source>
</evidence>
<proteinExistence type="predicted"/>
<keyword evidence="3" id="KW-1185">Reference proteome</keyword>
<name>K2KAF8_9GAMM</name>
<dbReference type="STRING" id="740709.A10D4_12443"/>